<accession>A0ABZ2LVQ1</accession>
<proteinExistence type="predicted"/>
<dbReference type="Pfam" id="PF03995">
    <property type="entry name" value="Inhibitor_I36"/>
    <property type="match status" value="1"/>
</dbReference>
<evidence type="ECO:0000256" key="1">
    <source>
        <dbReference type="SAM" id="SignalP"/>
    </source>
</evidence>
<organism evidence="2 3">
    <name type="scientific">Pendulispora albinea</name>
    <dbReference type="NCBI Taxonomy" id="2741071"/>
    <lineage>
        <taxon>Bacteria</taxon>
        <taxon>Pseudomonadati</taxon>
        <taxon>Myxococcota</taxon>
        <taxon>Myxococcia</taxon>
        <taxon>Myxococcales</taxon>
        <taxon>Sorangiineae</taxon>
        <taxon>Pendulisporaceae</taxon>
        <taxon>Pendulispora</taxon>
    </lineage>
</organism>
<dbReference type="Proteomes" id="UP001370348">
    <property type="component" value="Chromosome"/>
</dbReference>
<sequence length="190" mass="20126">MTISKKVLSSVSAAAAMIGLFGATPSASAHDGNDGASRGQKPQTIEAPGVDVIASYRGASINLTKDGWGDAQACAVYSPNDVRCFTASETEAYLGAAAWECAYGWVCLYEHRDGVGRRLIFNDEYWHDLGAYSFRNTASSWKNAQNGFDAAQLRDGGDPGGGGWQRQLGGTIIQENLDGNLNDSADEVHG</sequence>
<evidence type="ECO:0000313" key="2">
    <source>
        <dbReference type="EMBL" id="WXB13933.1"/>
    </source>
</evidence>
<name>A0ABZ2LVQ1_9BACT</name>
<dbReference type="EMBL" id="CP089984">
    <property type="protein sequence ID" value="WXB13933.1"/>
    <property type="molecule type" value="Genomic_DNA"/>
</dbReference>
<keyword evidence="1" id="KW-0732">Signal</keyword>
<feature type="chain" id="PRO_5045781608" evidence="1">
    <location>
        <begin position="30"/>
        <end position="190"/>
    </location>
</feature>
<gene>
    <name evidence="2" type="ORF">LZC94_39655</name>
</gene>
<feature type="signal peptide" evidence="1">
    <location>
        <begin position="1"/>
        <end position="29"/>
    </location>
</feature>
<reference evidence="2 3" key="1">
    <citation type="submission" date="2021-12" db="EMBL/GenBank/DDBJ databases">
        <title>Discovery of the Pendulisporaceae a myxobacterial family with distinct sporulation behavior and unique specialized metabolism.</title>
        <authorList>
            <person name="Garcia R."/>
            <person name="Popoff A."/>
            <person name="Bader C.D."/>
            <person name="Loehr J."/>
            <person name="Walesch S."/>
            <person name="Walt C."/>
            <person name="Boldt J."/>
            <person name="Bunk B."/>
            <person name="Haeckl F.J.F.P.J."/>
            <person name="Gunesch A.P."/>
            <person name="Birkelbach J."/>
            <person name="Nuebel U."/>
            <person name="Pietschmann T."/>
            <person name="Bach T."/>
            <person name="Mueller R."/>
        </authorList>
    </citation>
    <scope>NUCLEOTIDE SEQUENCE [LARGE SCALE GENOMIC DNA]</scope>
    <source>
        <strain evidence="2 3">MSr11954</strain>
    </source>
</reference>
<protein>
    <submittedName>
        <fullName evidence="2">Peptidase inhibitor family I36 protein</fullName>
    </submittedName>
</protein>
<keyword evidence="3" id="KW-1185">Reference proteome</keyword>
<evidence type="ECO:0000313" key="3">
    <source>
        <dbReference type="Proteomes" id="UP001370348"/>
    </source>
</evidence>
<dbReference type="RefSeq" id="WP_394823549.1">
    <property type="nucleotide sequence ID" value="NZ_CP089984.1"/>
</dbReference>